<organism evidence="1">
    <name type="scientific">marine sediment metagenome</name>
    <dbReference type="NCBI Taxonomy" id="412755"/>
    <lineage>
        <taxon>unclassified sequences</taxon>
        <taxon>metagenomes</taxon>
        <taxon>ecological metagenomes</taxon>
    </lineage>
</organism>
<proteinExistence type="predicted"/>
<dbReference type="EMBL" id="BART01007004">
    <property type="protein sequence ID" value="GAG72439.1"/>
    <property type="molecule type" value="Genomic_DNA"/>
</dbReference>
<feature type="non-terminal residue" evidence="1">
    <location>
        <position position="1"/>
    </location>
</feature>
<dbReference type="AlphaFoldDB" id="X0ZT10"/>
<sequence length="77" mass="8708">RVIKSLSCDKYDDFIRLRVYRDADQIVDYDCDLLTNEAPLLPMELSLAEGQQCNVGFYNGEANDVTLVLAIGYEEAD</sequence>
<evidence type="ECO:0000313" key="1">
    <source>
        <dbReference type="EMBL" id="GAG72439.1"/>
    </source>
</evidence>
<comment type="caution">
    <text evidence="1">The sequence shown here is derived from an EMBL/GenBank/DDBJ whole genome shotgun (WGS) entry which is preliminary data.</text>
</comment>
<name>X0ZT10_9ZZZZ</name>
<gene>
    <name evidence="1" type="ORF">S01H4_15992</name>
</gene>
<protein>
    <submittedName>
        <fullName evidence="1">Uncharacterized protein</fullName>
    </submittedName>
</protein>
<accession>X0ZT10</accession>
<reference evidence="1" key="1">
    <citation type="journal article" date="2014" name="Front. Microbiol.">
        <title>High frequency of phylogenetically diverse reductive dehalogenase-homologous genes in deep subseafloor sedimentary metagenomes.</title>
        <authorList>
            <person name="Kawai M."/>
            <person name="Futagami T."/>
            <person name="Toyoda A."/>
            <person name="Takaki Y."/>
            <person name="Nishi S."/>
            <person name="Hori S."/>
            <person name="Arai W."/>
            <person name="Tsubouchi T."/>
            <person name="Morono Y."/>
            <person name="Uchiyama I."/>
            <person name="Ito T."/>
            <person name="Fujiyama A."/>
            <person name="Inagaki F."/>
            <person name="Takami H."/>
        </authorList>
    </citation>
    <scope>NUCLEOTIDE SEQUENCE</scope>
    <source>
        <strain evidence="1">Expedition CK06-06</strain>
    </source>
</reference>